<dbReference type="Pfam" id="PF10455">
    <property type="entry name" value="BAR_2"/>
    <property type="match status" value="2"/>
</dbReference>
<dbReference type="AlphaFoldDB" id="A0A8H2VJ28"/>
<feature type="region of interest" description="Disordered" evidence="1">
    <location>
        <begin position="148"/>
        <end position="179"/>
    </location>
</feature>
<evidence type="ECO:0000256" key="1">
    <source>
        <dbReference type="SAM" id="MobiDB-lite"/>
    </source>
</evidence>
<dbReference type="Proteomes" id="UP000644660">
    <property type="component" value="Unassembled WGS sequence"/>
</dbReference>
<dbReference type="SUPFAM" id="SSF103657">
    <property type="entry name" value="BAR/IMD domain-like"/>
    <property type="match status" value="1"/>
</dbReference>
<dbReference type="EMBL" id="CAEFZW010000009">
    <property type="protein sequence ID" value="CAB4256362.1"/>
    <property type="molecule type" value="Genomic_DNA"/>
</dbReference>
<dbReference type="RefSeq" id="XP_041408206.1">
    <property type="nucleotide sequence ID" value="XM_041552272.1"/>
</dbReference>
<dbReference type="InterPro" id="IPR027267">
    <property type="entry name" value="AH/BAR_dom_sf"/>
</dbReference>
<name>A0A8H2VJ28_9SACH</name>
<evidence type="ECO:0008006" key="4">
    <source>
        <dbReference type="Google" id="ProtNLM"/>
    </source>
</evidence>
<evidence type="ECO:0000313" key="2">
    <source>
        <dbReference type="EMBL" id="CAB4256362.1"/>
    </source>
</evidence>
<feature type="region of interest" description="Disordered" evidence="1">
    <location>
        <begin position="255"/>
        <end position="316"/>
    </location>
</feature>
<feature type="compositionally biased region" description="Acidic residues" evidence="1">
    <location>
        <begin position="161"/>
        <end position="179"/>
    </location>
</feature>
<dbReference type="Gene3D" id="1.20.1270.60">
    <property type="entry name" value="Arfaptin homology (AH) domain/BAR domain"/>
    <property type="match status" value="1"/>
</dbReference>
<accession>A0A8H2VJ28</accession>
<organism evidence="2 3">
    <name type="scientific">Maudiozyma barnettii</name>
    <dbReference type="NCBI Taxonomy" id="61262"/>
    <lineage>
        <taxon>Eukaryota</taxon>
        <taxon>Fungi</taxon>
        <taxon>Dikarya</taxon>
        <taxon>Ascomycota</taxon>
        <taxon>Saccharomycotina</taxon>
        <taxon>Saccharomycetes</taxon>
        <taxon>Saccharomycetales</taxon>
        <taxon>Saccharomycetaceae</taxon>
        <taxon>Maudiozyma</taxon>
    </lineage>
</organism>
<comment type="caution">
    <text evidence="2">The sequence shown here is derived from an EMBL/GenBank/DDBJ whole genome shotgun (WGS) entry which is preliminary data.</text>
</comment>
<feature type="compositionally biased region" description="Low complexity" evidence="1">
    <location>
        <begin position="256"/>
        <end position="271"/>
    </location>
</feature>
<dbReference type="OrthoDB" id="5549748at2759"/>
<reference evidence="2 3" key="1">
    <citation type="submission" date="2020-05" db="EMBL/GenBank/DDBJ databases">
        <authorList>
            <person name="Casaregola S."/>
            <person name="Devillers H."/>
            <person name="Grondin C."/>
        </authorList>
    </citation>
    <scope>NUCLEOTIDE SEQUENCE [LARGE SCALE GENOMIC DNA]</scope>
    <source>
        <strain evidence="2 3">CLIB 1767</strain>
    </source>
</reference>
<dbReference type="InterPro" id="IPR018859">
    <property type="entry name" value="BAR_dom-cont"/>
</dbReference>
<keyword evidence="3" id="KW-1185">Reference proteome</keyword>
<protein>
    <recommendedName>
        <fullName evidence="4">BAR domain-containing protein</fullName>
    </recommendedName>
</protein>
<proteinExistence type="predicted"/>
<evidence type="ECO:0000313" key="3">
    <source>
        <dbReference type="Proteomes" id="UP000644660"/>
    </source>
</evidence>
<feature type="compositionally biased region" description="Basic and acidic residues" evidence="1">
    <location>
        <begin position="275"/>
        <end position="307"/>
    </location>
</feature>
<gene>
    <name evidence="2" type="ORF">KABA2_09S02904</name>
</gene>
<dbReference type="GeneID" id="64859435"/>
<sequence length="389" mass="45111">MFSNFSLDKLTTSISTAAQQVEESLKNNSYLPTEVSNTLSFKKTSRFFQEKVGTISEHEISKLPESYIGLEQKTDQLVKILKRIIIVTKTFEIDGYDYPPNLTESLNDWWSSQQQPATEKQDLQFSKSFASAISKAAYESEELLKHLHQSKNTKKQKNNETQDETEEPADEVEEEDDDEEINNLIEIFDSWCKCFQEVDKNKIDMDSTMIKDFNVKLEKMIQVDYKNAMTLRNKVNDSRLEFDAIRHDIKTKEDAAAAIAKAQPQPTIPEQTEIEETKTKTEETKTEEEPKEENTKKEEPTESNKPVEEEDLTESEDYKLLEKLEDEFVSNTTEAAEGMMEFTNNTEIIKLIKLFQQTQLNYYKKCTEELEKNMKFLDEFEVDESSTAA</sequence>